<gene>
    <name evidence="1" type="primary">rcpC</name>
    <name evidence="1" type="ORF">ERS008460_02190</name>
</gene>
<dbReference type="Proteomes" id="UP000040088">
    <property type="component" value="Unassembled WGS sequence"/>
</dbReference>
<dbReference type="EMBL" id="CQEM01000009">
    <property type="protein sequence ID" value="CNL20600.1"/>
    <property type="molecule type" value="Genomic_DNA"/>
</dbReference>
<sequence>MNRKLILLFSLIVVAIGVGGILTNSEDNGNTLTDLVESKKEKDVTVVLAQSTHALSSGRILTEKDYALKTVIVPESSELIKSDVSNLENISNHLLKSNVLTGSYITHEILVSPDSNEFRQLMLKNSEIIYKFNIKQQDEYLLDTLRVGDLLSFQLRTLETDKRKGIENSITIDTKELNDRKEQNYSLTKIISNMRVVRIKKNYSNELSEKNSNNQKTEDESHGYIEVIINTEELGLILIAEKAGDTFLIPNTKLGDENHKTKNLHDILPKLRTIRELRG</sequence>
<dbReference type="AlphaFoldDB" id="A0A0T9U5J2"/>
<protein>
    <submittedName>
        <fullName evidence="1">Putative tight adherance operon protein</fullName>
    </submittedName>
</protein>
<dbReference type="RefSeq" id="WP_050126011.1">
    <property type="nucleotide sequence ID" value="NZ_CQEM01000009.1"/>
</dbReference>
<proteinExistence type="predicted"/>
<accession>A0A0T9U5J2</accession>
<name>A0A0T9U5J2_YERAE</name>
<organism evidence="1 2">
    <name type="scientific">Yersinia aleksiciae</name>
    <dbReference type="NCBI Taxonomy" id="263819"/>
    <lineage>
        <taxon>Bacteria</taxon>
        <taxon>Pseudomonadati</taxon>
        <taxon>Pseudomonadota</taxon>
        <taxon>Gammaproteobacteria</taxon>
        <taxon>Enterobacterales</taxon>
        <taxon>Yersiniaceae</taxon>
        <taxon>Yersinia</taxon>
    </lineage>
</organism>
<evidence type="ECO:0000313" key="1">
    <source>
        <dbReference type="EMBL" id="CNL20600.1"/>
    </source>
</evidence>
<evidence type="ECO:0000313" key="2">
    <source>
        <dbReference type="Proteomes" id="UP000040088"/>
    </source>
</evidence>
<reference evidence="2" key="1">
    <citation type="submission" date="2015-03" db="EMBL/GenBank/DDBJ databases">
        <authorList>
            <consortium name="Pathogen Informatics"/>
        </authorList>
    </citation>
    <scope>NUCLEOTIDE SEQUENCE [LARGE SCALE GENOMIC DNA]</scope>
    <source>
        <strain evidence="2">IP27925</strain>
    </source>
</reference>